<dbReference type="PANTHER" id="PTHR10196">
    <property type="entry name" value="SUGAR KINASE"/>
    <property type="match status" value="1"/>
</dbReference>
<name>A0A0P7ZQ97_9CYAN</name>
<dbReference type="PATRIC" id="fig|1666911.3.peg.451"/>
<evidence type="ECO:0000313" key="6">
    <source>
        <dbReference type="EMBL" id="KPQ35247.1"/>
    </source>
</evidence>
<comment type="similarity">
    <text evidence="1">Belongs to the FGGY kinase family.</text>
</comment>
<evidence type="ECO:0000256" key="2">
    <source>
        <dbReference type="ARBA" id="ARBA00022679"/>
    </source>
</evidence>
<dbReference type="Proteomes" id="UP000050465">
    <property type="component" value="Unassembled WGS sequence"/>
</dbReference>
<keyword evidence="2" id="KW-0808">Transferase</keyword>
<dbReference type="InterPro" id="IPR018484">
    <property type="entry name" value="FGGY_N"/>
</dbReference>
<comment type="caution">
    <text evidence="6">The sequence shown here is derived from an EMBL/GenBank/DDBJ whole genome shotgun (WGS) entry which is preliminary data.</text>
</comment>
<dbReference type="AlphaFoldDB" id="A0A0P7ZQ97"/>
<dbReference type="PANTHER" id="PTHR10196:SF80">
    <property type="entry name" value="D-RIBULOSE KINASE"/>
    <property type="match status" value="1"/>
</dbReference>
<evidence type="ECO:0000259" key="4">
    <source>
        <dbReference type="Pfam" id="PF00370"/>
    </source>
</evidence>
<dbReference type="GO" id="GO:0004856">
    <property type="term" value="F:D-xylulokinase activity"/>
    <property type="evidence" value="ECO:0007669"/>
    <property type="project" value="TreeGrafter"/>
</dbReference>
<evidence type="ECO:0000256" key="3">
    <source>
        <dbReference type="ARBA" id="ARBA00022777"/>
    </source>
</evidence>
<dbReference type="GO" id="GO:0005997">
    <property type="term" value="P:xylulose metabolic process"/>
    <property type="evidence" value="ECO:0007669"/>
    <property type="project" value="TreeGrafter"/>
</dbReference>
<keyword evidence="3 6" id="KW-0418">Kinase</keyword>
<dbReference type="InterPro" id="IPR043129">
    <property type="entry name" value="ATPase_NBD"/>
</dbReference>
<evidence type="ECO:0000313" key="7">
    <source>
        <dbReference type="Proteomes" id="UP000050465"/>
    </source>
</evidence>
<organism evidence="6 7">
    <name type="scientific">Phormidesmis priestleyi Ana</name>
    <dbReference type="NCBI Taxonomy" id="1666911"/>
    <lineage>
        <taxon>Bacteria</taxon>
        <taxon>Bacillati</taxon>
        <taxon>Cyanobacteriota</taxon>
        <taxon>Cyanophyceae</taxon>
        <taxon>Leptolyngbyales</taxon>
        <taxon>Leptolyngbyaceae</taxon>
        <taxon>Phormidesmis</taxon>
    </lineage>
</organism>
<evidence type="ECO:0000256" key="1">
    <source>
        <dbReference type="ARBA" id="ARBA00009156"/>
    </source>
</evidence>
<dbReference type="EMBL" id="LJZR01000013">
    <property type="protein sequence ID" value="KPQ35247.1"/>
    <property type="molecule type" value="Genomic_DNA"/>
</dbReference>
<dbReference type="SUPFAM" id="SSF53067">
    <property type="entry name" value="Actin-like ATPase domain"/>
    <property type="match status" value="2"/>
</dbReference>
<sequence length="442" mass="47183">MYSLGLDFGTSGARAVVLNDTGQVVAQAAYLYAGQSCTAEKAWVKALWSLVEAIAPKTRVYITRIAINGTSATMMLCDRGGNLLSDVLMYNDARARAAQPEVAAIAPADNPACSATSTLTKALWLYRQLCLSEKTEKTEGAAVKNGVYIAHQADWLAQRLHGQAPVTDYHNALKLGYDVTALAYPDWLLSSPIAGWLPVVLEPGSAIAPIDPNIAEYWGFPKDCQICTGTTDSIAAFLASGAHRLAEAVTSLGSTLVLKLLSPHPVSNQAFGIYSHRMGDLWLVGGASNTGGAVLKQFFDADQLAALSAQIDLSQPPCKLDYYPLNTPGERFPINDPDYAPRLTPRPKQDTDFLYGLLDAIARIEAEGYHKLKALGAPAAKRILTAGGGAKNPVWQTLRQRRLNGEVVAAIHTEAAYGTALLAKDGLAAFKQSKGAISSQKP</sequence>
<dbReference type="Pfam" id="PF02782">
    <property type="entry name" value="FGGY_C"/>
    <property type="match status" value="1"/>
</dbReference>
<accession>A0A0P7ZQ97</accession>
<dbReference type="InterPro" id="IPR018485">
    <property type="entry name" value="FGGY_C"/>
</dbReference>
<feature type="domain" description="Carbohydrate kinase FGGY C-terminal" evidence="5">
    <location>
        <begin position="249"/>
        <end position="423"/>
    </location>
</feature>
<dbReference type="GO" id="GO:0019150">
    <property type="term" value="F:D-ribulokinase activity"/>
    <property type="evidence" value="ECO:0007669"/>
    <property type="project" value="TreeGrafter"/>
</dbReference>
<proteinExistence type="inferred from homology"/>
<gene>
    <name evidence="6" type="ORF">HLUCCA11_11180</name>
</gene>
<dbReference type="Pfam" id="PF00370">
    <property type="entry name" value="FGGY_N"/>
    <property type="match status" value="1"/>
</dbReference>
<dbReference type="STRING" id="1666911.HLUCCA11_11180"/>
<reference evidence="6 7" key="1">
    <citation type="submission" date="2015-09" db="EMBL/GenBank/DDBJ databases">
        <title>Identification and resolution of microdiversity through metagenomic sequencing of parallel consortia.</title>
        <authorList>
            <person name="Nelson W.C."/>
            <person name="Romine M.F."/>
            <person name="Lindemann S.R."/>
        </authorList>
    </citation>
    <scope>NUCLEOTIDE SEQUENCE [LARGE SCALE GENOMIC DNA]</scope>
    <source>
        <strain evidence="6">Ana</strain>
    </source>
</reference>
<dbReference type="Gene3D" id="3.30.420.40">
    <property type="match status" value="2"/>
</dbReference>
<dbReference type="CDD" id="cd07783">
    <property type="entry name" value="ASKHA_NBD_FGGY_SePSK_AtXK1-like"/>
    <property type="match status" value="1"/>
</dbReference>
<feature type="domain" description="Carbohydrate kinase FGGY N-terminal" evidence="4">
    <location>
        <begin position="2"/>
        <end position="238"/>
    </location>
</feature>
<protein>
    <submittedName>
        <fullName evidence="6">Sugar (Pentulose and hexulose) kinase</fullName>
    </submittedName>
</protein>
<evidence type="ECO:0000259" key="5">
    <source>
        <dbReference type="Pfam" id="PF02782"/>
    </source>
</evidence>
<dbReference type="GO" id="GO:0005829">
    <property type="term" value="C:cytosol"/>
    <property type="evidence" value="ECO:0007669"/>
    <property type="project" value="TreeGrafter"/>
</dbReference>